<comment type="function">
    <text evidence="10 13">F(1)F(0) ATP synthase produces ATP from ADP in the presence of a proton or sodium gradient. F-type ATPases consist of two structural domains, F(1) containing the extramembraneous catalytic core and F(0) containing the membrane proton channel, linked together by a central stalk and a peripheral stalk. During catalysis, ATP synthesis in the catalytic domain of F(1) is coupled via a rotary mechanism of the central stalk subunits to proton translocation.</text>
</comment>
<comment type="subunit">
    <text evidence="13">F-type ATPases have 2 components, F(1) - the catalytic core - and F(0) - the membrane proton channel. F(1) has five subunits: alpha(3), beta(3), gamma(1), delta(1), epsilon(1). F(0) has three main subunits: a(1), b(2) and c(10-14). The alpha and beta chains form an alternating ring which encloses part of the gamma chain. F(1) is attached to F(0) by a central stalk formed by the gamma and epsilon chains, while a peripheral stalk is formed by the delta and b chains.</text>
</comment>
<keyword evidence="17" id="KW-1185">Reference proteome</keyword>
<protein>
    <recommendedName>
        <fullName evidence="13">ATP synthase subunit b</fullName>
    </recommendedName>
    <alternativeName>
        <fullName evidence="13">ATP synthase F(0) sector subunit b</fullName>
    </alternativeName>
    <alternativeName>
        <fullName evidence="13">ATPase subunit I</fullName>
    </alternativeName>
    <alternativeName>
        <fullName evidence="13">F-type ATPase subunit b</fullName>
        <shortName evidence="13">F-ATPase subunit b</shortName>
    </alternativeName>
</protein>
<dbReference type="HAMAP" id="MF_01398">
    <property type="entry name" value="ATP_synth_b_bprime"/>
    <property type="match status" value="1"/>
</dbReference>
<keyword evidence="4 13" id="KW-0812">Transmembrane</keyword>
<dbReference type="EMBL" id="OX458333">
    <property type="protein sequence ID" value="CAI8956895.1"/>
    <property type="molecule type" value="Genomic_DNA"/>
</dbReference>
<evidence type="ECO:0000256" key="13">
    <source>
        <dbReference type="HAMAP-Rule" id="MF_01398"/>
    </source>
</evidence>
<evidence type="ECO:0000256" key="12">
    <source>
        <dbReference type="ARBA" id="ARBA00037847"/>
    </source>
</evidence>
<dbReference type="InterPro" id="IPR000711">
    <property type="entry name" value="ATPase_OSCP/dsu"/>
</dbReference>
<keyword evidence="7 13" id="KW-0406">Ion transport</keyword>
<accession>A0ABN8XDW4</accession>
<proteinExistence type="inferred from homology"/>
<comment type="subcellular location">
    <subcellularLocation>
        <location evidence="13">Cell membrane</location>
        <topology evidence="13">Single-pass membrane protein</topology>
    </subcellularLocation>
    <subcellularLocation>
        <location evidence="12">Endomembrane system</location>
        <topology evidence="12">Single-pass membrane protein</topology>
    </subcellularLocation>
</comment>
<evidence type="ECO:0000256" key="4">
    <source>
        <dbReference type="ARBA" id="ARBA00022692"/>
    </source>
</evidence>
<dbReference type="PANTHER" id="PTHR33445:SF2">
    <property type="entry name" value="ATP SYNTHASE SUBUNIT B', CHLOROPLASTIC"/>
    <property type="match status" value="1"/>
</dbReference>
<feature type="transmembrane region" description="Helical" evidence="13">
    <location>
        <begin position="6"/>
        <end position="22"/>
    </location>
</feature>
<keyword evidence="9 13" id="KW-0066">ATP synthesis</keyword>
<dbReference type="InterPro" id="IPR050059">
    <property type="entry name" value="ATP_synthase_B_chain"/>
</dbReference>
<evidence type="ECO:0000256" key="8">
    <source>
        <dbReference type="ARBA" id="ARBA00023136"/>
    </source>
</evidence>
<keyword evidence="6 13" id="KW-1133">Transmembrane helix</keyword>
<evidence type="ECO:0000313" key="16">
    <source>
        <dbReference type="EMBL" id="CAI8956895.1"/>
    </source>
</evidence>
<keyword evidence="8 13" id="KW-0472">Membrane</keyword>
<comment type="similarity">
    <text evidence="1 13 14">Belongs to the ATPase B chain family.</text>
</comment>
<evidence type="ECO:0000256" key="11">
    <source>
        <dbReference type="ARBA" id="ARBA00025614"/>
    </source>
</evidence>
<feature type="coiled-coil region" evidence="15">
    <location>
        <begin position="31"/>
        <end position="116"/>
    </location>
</feature>
<keyword evidence="5 13" id="KW-0375">Hydrogen ion transport</keyword>
<keyword evidence="2 13" id="KW-0813">Transport</keyword>
<dbReference type="InterPro" id="IPR002146">
    <property type="entry name" value="ATP_synth_b/b'su_bac/chlpt"/>
</dbReference>
<keyword evidence="15" id="KW-0175">Coiled coil</keyword>
<dbReference type="Pfam" id="PF00213">
    <property type="entry name" value="OSCP"/>
    <property type="match status" value="1"/>
</dbReference>
<evidence type="ECO:0000256" key="14">
    <source>
        <dbReference type="RuleBase" id="RU003848"/>
    </source>
</evidence>
<evidence type="ECO:0000313" key="17">
    <source>
        <dbReference type="Proteomes" id="UP001162030"/>
    </source>
</evidence>
<reference evidence="16 17" key="1">
    <citation type="submission" date="2023-03" db="EMBL/GenBank/DDBJ databases">
        <authorList>
            <person name="Pearce D."/>
        </authorList>
    </citation>
    <scope>NUCLEOTIDE SEQUENCE [LARGE SCALE GENOMIC DNA]</scope>
    <source>
        <strain evidence="16">Msz</strain>
    </source>
</reference>
<sequence>MNFDWTTFVLEFANFVVLLWILRRFLYRPVLNVIQARQRKIEEQLRLAEQTRLEALAAKEACEKNMADWEKEKSLARSELEAEIAAERQRLLEKLAQEEADRRAKERAQAERERQEWIRATEQQALELGSRFVSRLLGRVASPELEARLISIALSDLSQLPQADFEKLRSAVAEDGLEVASAYPLDAERRKALATAIGQTAGIEVKPIFKEDPSLLAGVCIHAGSWVLSANLRDELKFFQDVLSRHAA</sequence>
<evidence type="ECO:0000256" key="1">
    <source>
        <dbReference type="ARBA" id="ARBA00005513"/>
    </source>
</evidence>
<evidence type="ECO:0000256" key="6">
    <source>
        <dbReference type="ARBA" id="ARBA00022989"/>
    </source>
</evidence>
<organism evidence="16 17">
    <name type="scientific">Methylocaldum szegediense</name>
    <dbReference type="NCBI Taxonomy" id="73780"/>
    <lineage>
        <taxon>Bacteria</taxon>
        <taxon>Pseudomonadati</taxon>
        <taxon>Pseudomonadota</taxon>
        <taxon>Gammaproteobacteria</taxon>
        <taxon>Methylococcales</taxon>
        <taxon>Methylococcaceae</taxon>
        <taxon>Methylocaldum</taxon>
    </lineage>
</organism>
<gene>
    <name evidence="13 16" type="primary">atpF</name>
    <name evidence="16" type="ORF">MSZNOR_4575</name>
</gene>
<comment type="function">
    <text evidence="11">Component of the F(0) channel, it forms part of the peripheral stalk, linking F(1) to F(0). The b'-subunit is a diverged and duplicated form of b found in plants and photosynthetic bacteria.</text>
</comment>
<dbReference type="CDD" id="cd06503">
    <property type="entry name" value="ATP-synt_Fo_b"/>
    <property type="match status" value="1"/>
</dbReference>
<evidence type="ECO:0000256" key="5">
    <source>
        <dbReference type="ARBA" id="ARBA00022781"/>
    </source>
</evidence>
<evidence type="ECO:0000256" key="3">
    <source>
        <dbReference type="ARBA" id="ARBA00022547"/>
    </source>
</evidence>
<keyword evidence="13" id="KW-1003">Cell membrane</keyword>
<evidence type="ECO:0000256" key="15">
    <source>
        <dbReference type="SAM" id="Coils"/>
    </source>
</evidence>
<name>A0ABN8XDW4_9GAMM</name>
<evidence type="ECO:0000256" key="10">
    <source>
        <dbReference type="ARBA" id="ARBA00025198"/>
    </source>
</evidence>
<evidence type="ECO:0000256" key="7">
    <source>
        <dbReference type="ARBA" id="ARBA00023065"/>
    </source>
</evidence>
<evidence type="ECO:0000256" key="2">
    <source>
        <dbReference type="ARBA" id="ARBA00022448"/>
    </source>
</evidence>
<dbReference type="RefSeq" id="WP_026609896.1">
    <property type="nucleotide sequence ID" value="NZ_OX458333.1"/>
</dbReference>
<keyword evidence="3 13" id="KW-0138">CF(0)</keyword>
<dbReference type="Proteomes" id="UP001162030">
    <property type="component" value="Chromosome"/>
</dbReference>
<dbReference type="PANTHER" id="PTHR33445">
    <property type="entry name" value="ATP SYNTHASE SUBUNIT B', CHLOROPLASTIC"/>
    <property type="match status" value="1"/>
</dbReference>
<dbReference type="Pfam" id="PF00430">
    <property type="entry name" value="ATP-synt_B"/>
    <property type="match status" value="1"/>
</dbReference>
<evidence type="ECO:0000256" key="9">
    <source>
        <dbReference type="ARBA" id="ARBA00023310"/>
    </source>
</evidence>